<feature type="non-terminal residue" evidence="2">
    <location>
        <position position="351"/>
    </location>
</feature>
<evidence type="ECO:0000313" key="2">
    <source>
        <dbReference type="EMBL" id="SHK42372.1"/>
    </source>
</evidence>
<keyword evidence="3" id="KW-1185">Reference proteome</keyword>
<accession>A0A1M6SC84</accession>
<sequence>MQRLRLGIFLLISLASSLLPTTTHAQSAQLFQKAPPQLQADIDTNSFALHFSPTHTALIALLQQRTLNPTQNTRLGLVYLARHDAQGNLLWPHDQLPPGWYRLLLQPQPDSSFTVRLENTTGHQASFPATLEAVPPPSPDDAALQVGIAASPNGLTFWVRLSPYQQLRFHIPWASSPQPASEVDPLEGILQTALLEALQELRQLGSPLDSSRLVVASSDNVVLAAALTPGLDPLSLEQLQQGLSFAVFLAARKFPGHQRGEAVRFHLQRLDSARYVLRRLDLLGKTIAADTLRPAPQRQPFRLQFALALGQPPEVCLAVPEGALCFFWPLTAAIPQEIAAVPGDGSVVLTW</sequence>
<feature type="chain" id="PRO_5012296897" evidence="1">
    <location>
        <begin position="26"/>
        <end position="351"/>
    </location>
</feature>
<dbReference type="Proteomes" id="UP000185812">
    <property type="component" value="Unassembled WGS sequence"/>
</dbReference>
<dbReference type="EMBL" id="FRAU01000003">
    <property type="protein sequence ID" value="SHK42372.1"/>
    <property type="molecule type" value="Genomic_DNA"/>
</dbReference>
<proteinExistence type="predicted"/>
<evidence type="ECO:0000256" key="1">
    <source>
        <dbReference type="SAM" id="SignalP"/>
    </source>
</evidence>
<gene>
    <name evidence="2" type="ORF">SAMN04488087_1040</name>
</gene>
<dbReference type="AlphaFoldDB" id="A0A1M6SC84"/>
<feature type="signal peptide" evidence="1">
    <location>
        <begin position="1"/>
        <end position="25"/>
    </location>
</feature>
<name>A0A1M6SC84_9BACT</name>
<organism evidence="2 3">
    <name type="scientific">Rhodothermus profundi</name>
    <dbReference type="NCBI Taxonomy" id="633813"/>
    <lineage>
        <taxon>Bacteria</taxon>
        <taxon>Pseudomonadati</taxon>
        <taxon>Rhodothermota</taxon>
        <taxon>Rhodothermia</taxon>
        <taxon>Rhodothermales</taxon>
        <taxon>Rhodothermaceae</taxon>
        <taxon>Rhodothermus</taxon>
    </lineage>
</organism>
<keyword evidence="1" id="KW-0732">Signal</keyword>
<protein>
    <submittedName>
        <fullName evidence="2">Uncharacterized protein</fullName>
    </submittedName>
</protein>
<reference evidence="3" key="1">
    <citation type="submission" date="2016-11" db="EMBL/GenBank/DDBJ databases">
        <authorList>
            <person name="Varghese N."/>
            <person name="Submissions S."/>
        </authorList>
    </citation>
    <scope>NUCLEOTIDE SEQUENCE [LARGE SCALE GENOMIC DNA]</scope>
    <source>
        <strain evidence="3">DSM 22212</strain>
    </source>
</reference>
<evidence type="ECO:0000313" key="3">
    <source>
        <dbReference type="Proteomes" id="UP000185812"/>
    </source>
</evidence>
<dbReference type="RefSeq" id="WP_143149570.1">
    <property type="nucleotide sequence ID" value="NZ_FRAU01000003.1"/>
</dbReference>